<dbReference type="Pfam" id="PF00440">
    <property type="entry name" value="TetR_N"/>
    <property type="match status" value="1"/>
</dbReference>
<dbReference type="Gene3D" id="1.10.357.10">
    <property type="entry name" value="Tetracycline Repressor, domain 2"/>
    <property type="match status" value="1"/>
</dbReference>
<dbReference type="PROSITE" id="PS50977">
    <property type="entry name" value="HTH_TETR_2"/>
    <property type="match status" value="1"/>
</dbReference>
<dbReference type="EMBL" id="CP075567">
    <property type="protein sequence ID" value="UFQ02696.1"/>
    <property type="molecule type" value="Genomic_DNA"/>
</dbReference>
<feature type="DNA-binding region" description="H-T-H motif" evidence="2">
    <location>
        <begin position="38"/>
        <end position="57"/>
    </location>
</feature>
<dbReference type="InterPro" id="IPR009057">
    <property type="entry name" value="Homeodomain-like_sf"/>
</dbReference>
<feature type="domain" description="HTH tetR-type" evidence="3">
    <location>
        <begin position="15"/>
        <end position="75"/>
    </location>
</feature>
<gene>
    <name evidence="4" type="ORF">KJY40_13700</name>
</gene>
<protein>
    <submittedName>
        <fullName evidence="4">TetR/AcrR family transcriptional regulator</fullName>
    </submittedName>
</protein>
<evidence type="ECO:0000256" key="2">
    <source>
        <dbReference type="PROSITE-ProRule" id="PRU00335"/>
    </source>
</evidence>
<dbReference type="Proteomes" id="UP001162907">
    <property type="component" value="Chromosome"/>
</dbReference>
<dbReference type="SUPFAM" id="SSF46689">
    <property type="entry name" value="Homeodomain-like"/>
    <property type="match status" value="1"/>
</dbReference>
<dbReference type="Pfam" id="PF21306">
    <property type="entry name" value="TetR_C_40"/>
    <property type="match status" value="1"/>
</dbReference>
<name>A0ABY3Q9C7_9PSED</name>
<sequence>MSGISPLEFIALKLSPVQKRIHEAAIRLFVEKRVEEVNVSELAQIAGVARGTIYNNLNSVETLFEDVASQLSAEMNDRAARSTDPHASPAVRLATGIRLYIRRAHEEPHWGAFIVRYGASNETLQQMWSGPPMHDVLSGLSSEQYSFRQEQLPSVMAMIGGGVLGATMLVLQGHKTWRDAGSDMAEFVLRALGVPADEARGIATQDLPLLAA</sequence>
<proteinExistence type="predicted"/>
<organism evidence="4 5">
    <name type="scientific">Pseudomonas fitomaticsae</name>
    <dbReference type="NCBI Taxonomy" id="2837969"/>
    <lineage>
        <taxon>Bacteria</taxon>
        <taxon>Pseudomonadati</taxon>
        <taxon>Pseudomonadota</taxon>
        <taxon>Gammaproteobacteria</taxon>
        <taxon>Pseudomonadales</taxon>
        <taxon>Pseudomonadaceae</taxon>
        <taxon>Pseudomonas</taxon>
    </lineage>
</organism>
<evidence type="ECO:0000259" key="3">
    <source>
        <dbReference type="PROSITE" id="PS50977"/>
    </source>
</evidence>
<keyword evidence="5" id="KW-1185">Reference proteome</keyword>
<evidence type="ECO:0000256" key="1">
    <source>
        <dbReference type="ARBA" id="ARBA00023125"/>
    </source>
</evidence>
<dbReference type="InterPro" id="IPR049513">
    <property type="entry name" value="TetR_C_40"/>
</dbReference>
<evidence type="ECO:0000313" key="5">
    <source>
        <dbReference type="Proteomes" id="UP001162907"/>
    </source>
</evidence>
<keyword evidence="1 2" id="KW-0238">DNA-binding</keyword>
<accession>A0ABY3Q9C7</accession>
<evidence type="ECO:0000313" key="4">
    <source>
        <dbReference type="EMBL" id="UFQ02696.1"/>
    </source>
</evidence>
<reference evidence="4 5" key="1">
    <citation type="journal article" date="2022" name="Int. J. Syst. Evol. Microbiol.">
        <title>Pseudomonas fitomaticsae sp. nov., isolated at Marimurtra Botanical Garden in Blanes, Catalonia, Spain.</title>
        <authorList>
            <person name="Atanasov K.E."/>
            <person name="Galbis D.M."/>
            <person name="Cornado D."/>
            <person name="Serpico A."/>
            <person name="Sanchez G."/>
            <person name="Bosch M."/>
            <person name="Ferrer A."/>
            <person name="Altabella T."/>
        </authorList>
    </citation>
    <scope>NUCLEOTIDE SEQUENCE [LARGE SCALE GENOMIC DNA]</scope>
    <source>
        <strain evidence="4 5">FIT81</strain>
    </source>
</reference>
<dbReference type="InterPro" id="IPR001647">
    <property type="entry name" value="HTH_TetR"/>
</dbReference>